<proteinExistence type="predicted"/>
<feature type="transmembrane region" description="Helical" evidence="1">
    <location>
        <begin position="151"/>
        <end position="174"/>
    </location>
</feature>
<dbReference type="InParanoid" id="S8FWB9"/>
<dbReference type="EMBL" id="KE504123">
    <property type="protein sequence ID" value="EPT05411.1"/>
    <property type="molecule type" value="Genomic_DNA"/>
</dbReference>
<organism evidence="2 3">
    <name type="scientific">Fomitopsis schrenkii</name>
    <name type="common">Brown rot fungus</name>
    <dbReference type="NCBI Taxonomy" id="2126942"/>
    <lineage>
        <taxon>Eukaryota</taxon>
        <taxon>Fungi</taxon>
        <taxon>Dikarya</taxon>
        <taxon>Basidiomycota</taxon>
        <taxon>Agaricomycotina</taxon>
        <taxon>Agaricomycetes</taxon>
        <taxon>Polyporales</taxon>
        <taxon>Fomitopsis</taxon>
    </lineage>
</organism>
<keyword evidence="3" id="KW-1185">Reference proteome</keyword>
<sequence>MKISESIDADSFPEAWSTFARKATVERRAFELLASTYVAFVWGCLQTLASNTVSKYLGLACSIAAIVAVVYMEVCRASVPRYSEPWKGLVWTRTFGHSSLRSSWKYPPKLLAIPAVWVAWATTTLIAFIVVEAWVGLDNNVSSEISSARALKAVLSVLITVQVAVAIAQAAYVIPAFGEWCGPGREVDYCNVEMASES</sequence>
<evidence type="ECO:0000313" key="3">
    <source>
        <dbReference type="Proteomes" id="UP000015241"/>
    </source>
</evidence>
<keyword evidence="1" id="KW-0472">Membrane</keyword>
<dbReference type="OrthoDB" id="3062801at2759"/>
<accession>S8FWB9</accession>
<name>S8FWB9_FOMSC</name>
<feature type="transmembrane region" description="Helical" evidence="1">
    <location>
        <begin position="110"/>
        <end position="131"/>
    </location>
</feature>
<dbReference type="HOGENOM" id="CLU_1378154_0_0_1"/>
<evidence type="ECO:0000256" key="1">
    <source>
        <dbReference type="SAM" id="Phobius"/>
    </source>
</evidence>
<protein>
    <submittedName>
        <fullName evidence="2">Uncharacterized protein</fullName>
    </submittedName>
</protein>
<dbReference type="AlphaFoldDB" id="S8FWB9"/>
<keyword evidence="1" id="KW-0812">Transmembrane</keyword>
<keyword evidence="1" id="KW-1133">Transmembrane helix</keyword>
<evidence type="ECO:0000313" key="2">
    <source>
        <dbReference type="EMBL" id="EPT05411.1"/>
    </source>
</evidence>
<dbReference type="Proteomes" id="UP000015241">
    <property type="component" value="Unassembled WGS sequence"/>
</dbReference>
<feature type="transmembrane region" description="Helical" evidence="1">
    <location>
        <begin position="56"/>
        <end position="74"/>
    </location>
</feature>
<gene>
    <name evidence="2" type="ORF">FOMPIDRAFT_1021253</name>
</gene>
<feature type="non-terminal residue" evidence="2">
    <location>
        <position position="1"/>
    </location>
</feature>
<reference evidence="2 3" key="1">
    <citation type="journal article" date="2012" name="Science">
        <title>The Paleozoic origin of enzymatic lignin decomposition reconstructed from 31 fungal genomes.</title>
        <authorList>
            <person name="Floudas D."/>
            <person name="Binder M."/>
            <person name="Riley R."/>
            <person name="Barry K."/>
            <person name="Blanchette R.A."/>
            <person name="Henrissat B."/>
            <person name="Martinez A.T."/>
            <person name="Otillar R."/>
            <person name="Spatafora J.W."/>
            <person name="Yadav J.S."/>
            <person name="Aerts A."/>
            <person name="Benoit I."/>
            <person name="Boyd A."/>
            <person name="Carlson A."/>
            <person name="Copeland A."/>
            <person name="Coutinho P.M."/>
            <person name="de Vries R.P."/>
            <person name="Ferreira P."/>
            <person name="Findley K."/>
            <person name="Foster B."/>
            <person name="Gaskell J."/>
            <person name="Glotzer D."/>
            <person name="Gorecki P."/>
            <person name="Heitman J."/>
            <person name="Hesse C."/>
            <person name="Hori C."/>
            <person name="Igarashi K."/>
            <person name="Jurgens J.A."/>
            <person name="Kallen N."/>
            <person name="Kersten P."/>
            <person name="Kohler A."/>
            <person name="Kuees U."/>
            <person name="Kumar T.K.A."/>
            <person name="Kuo A."/>
            <person name="LaButti K."/>
            <person name="Larrondo L.F."/>
            <person name="Lindquist E."/>
            <person name="Ling A."/>
            <person name="Lombard V."/>
            <person name="Lucas S."/>
            <person name="Lundell T."/>
            <person name="Martin R."/>
            <person name="McLaughlin D.J."/>
            <person name="Morgenstern I."/>
            <person name="Morin E."/>
            <person name="Murat C."/>
            <person name="Nagy L.G."/>
            <person name="Nolan M."/>
            <person name="Ohm R.A."/>
            <person name="Patyshakuliyeva A."/>
            <person name="Rokas A."/>
            <person name="Ruiz-Duenas F.J."/>
            <person name="Sabat G."/>
            <person name="Salamov A."/>
            <person name="Samejima M."/>
            <person name="Schmutz J."/>
            <person name="Slot J.C."/>
            <person name="St John F."/>
            <person name="Stenlid J."/>
            <person name="Sun H."/>
            <person name="Sun S."/>
            <person name="Syed K."/>
            <person name="Tsang A."/>
            <person name="Wiebenga A."/>
            <person name="Young D."/>
            <person name="Pisabarro A."/>
            <person name="Eastwood D.C."/>
            <person name="Martin F."/>
            <person name="Cullen D."/>
            <person name="Grigoriev I.V."/>
            <person name="Hibbett D.S."/>
        </authorList>
    </citation>
    <scope>NUCLEOTIDE SEQUENCE</scope>
    <source>
        <strain evidence="3">FP-58527</strain>
    </source>
</reference>